<accession>A0A1F7V733</accession>
<evidence type="ECO:0000313" key="2">
    <source>
        <dbReference type="EMBL" id="OGL86376.1"/>
    </source>
</evidence>
<dbReference type="Proteomes" id="UP000176593">
    <property type="component" value="Unassembled WGS sequence"/>
</dbReference>
<evidence type="ECO:0000313" key="3">
    <source>
        <dbReference type="Proteomes" id="UP000176593"/>
    </source>
</evidence>
<reference evidence="2 3" key="1">
    <citation type="journal article" date="2016" name="Nat. Commun.">
        <title>Thousands of microbial genomes shed light on interconnected biogeochemical processes in an aquifer system.</title>
        <authorList>
            <person name="Anantharaman K."/>
            <person name="Brown C.T."/>
            <person name="Hug L.A."/>
            <person name="Sharon I."/>
            <person name="Castelle C.J."/>
            <person name="Probst A.J."/>
            <person name="Thomas B.C."/>
            <person name="Singh A."/>
            <person name="Wilkins M.J."/>
            <person name="Karaoz U."/>
            <person name="Brodie E.L."/>
            <person name="Williams K.H."/>
            <person name="Hubbard S.S."/>
            <person name="Banfield J.F."/>
        </authorList>
    </citation>
    <scope>NUCLEOTIDE SEQUENCE [LARGE SCALE GENOMIC DNA]</scope>
</reference>
<dbReference type="EMBL" id="MGEQ01000010">
    <property type="protein sequence ID" value="OGL86376.1"/>
    <property type="molecule type" value="Genomic_DNA"/>
</dbReference>
<evidence type="ECO:0000256" key="1">
    <source>
        <dbReference type="SAM" id="MobiDB-lite"/>
    </source>
</evidence>
<sequence length="224" mass="24640">MSVSKFLIELGKAAIELGTRLDMQDARLDSLGARREPPKEGGEITDVIRDAIIRSRAECSEEDWLRLNGRRDQECVRYGITTESAAAILAGATKREKKNGNGNGHAAIVPTSETVAETLSSPVPKSGAKKVRNMFDPNEWGEVSLEKGGSRSTAPAEPFRKANQQDTDIVILVHQLALEHGKDWSEVRQQLCCTRRLTRQQVAAILAEHTKEKQNKFTANAAHA</sequence>
<gene>
    <name evidence="2" type="ORF">A3I41_02355</name>
</gene>
<organism evidence="2 3">
    <name type="scientific">Candidatus Uhrbacteria bacterium RIFCSPLOWO2_02_FULL_48_18</name>
    <dbReference type="NCBI Taxonomy" id="1802408"/>
    <lineage>
        <taxon>Bacteria</taxon>
        <taxon>Candidatus Uhriibacteriota</taxon>
    </lineage>
</organism>
<protein>
    <submittedName>
        <fullName evidence="2">Uncharacterized protein</fullName>
    </submittedName>
</protein>
<proteinExistence type="predicted"/>
<feature type="region of interest" description="Disordered" evidence="1">
    <location>
        <begin position="140"/>
        <end position="161"/>
    </location>
</feature>
<dbReference type="AlphaFoldDB" id="A0A1F7V733"/>
<comment type="caution">
    <text evidence="2">The sequence shown here is derived from an EMBL/GenBank/DDBJ whole genome shotgun (WGS) entry which is preliminary data.</text>
</comment>
<name>A0A1F7V733_9BACT</name>